<evidence type="ECO:0000256" key="1">
    <source>
        <dbReference type="SAM" id="MobiDB-lite"/>
    </source>
</evidence>
<evidence type="ECO:0000313" key="2">
    <source>
        <dbReference type="EMBL" id="GFR25557.1"/>
    </source>
</evidence>
<evidence type="ECO:0000313" key="3">
    <source>
        <dbReference type="Proteomes" id="UP000887116"/>
    </source>
</evidence>
<dbReference type="AlphaFoldDB" id="A0A8X6LYP0"/>
<dbReference type="OrthoDB" id="6437103at2759"/>
<gene>
    <name evidence="2" type="ORF">TNCT_67181</name>
</gene>
<keyword evidence="3" id="KW-1185">Reference proteome</keyword>
<feature type="region of interest" description="Disordered" evidence="1">
    <location>
        <begin position="39"/>
        <end position="70"/>
    </location>
</feature>
<organism evidence="2 3">
    <name type="scientific">Trichonephila clavata</name>
    <name type="common">Joro spider</name>
    <name type="synonym">Nephila clavata</name>
    <dbReference type="NCBI Taxonomy" id="2740835"/>
    <lineage>
        <taxon>Eukaryota</taxon>
        <taxon>Metazoa</taxon>
        <taxon>Ecdysozoa</taxon>
        <taxon>Arthropoda</taxon>
        <taxon>Chelicerata</taxon>
        <taxon>Arachnida</taxon>
        <taxon>Araneae</taxon>
        <taxon>Araneomorphae</taxon>
        <taxon>Entelegynae</taxon>
        <taxon>Araneoidea</taxon>
        <taxon>Nephilidae</taxon>
        <taxon>Trichonephila</taxon>
    </lineage>
</organism>
<accession>A0A8X6LYP0</accession>
<sequence>MTEERDDTGRGGCALRARLLCCVTNCGFLSFQGPSNCEDVASETTAPAPSRHPGPTQQSSRARCLGVDAY</sequence>
<dbReference type="Proteomes" id="UP000887116">
    <property type="component" value="Unassembled WGS sequence"/>
</dbReference>
<protein>
    <submittedName>
        <fullName evidence="2">Uncharacterized protein</fullName>
    </submittedName>
</protein>
<reference evidence="2" key="1">
    <citation type="submission" date="2020-07" db="EMBL/GenBank/DDBJ databases">
        <title>Multicomponent nature underlies the extraordinary mechanical properties of spider dragline silk.</title>
        <authorList>
            <person name="Kono N."/>
            <person name="Nakamura H."/>
            <person name="Mori M."/>
            <person name="Yoshida Y."/>
            <person name="Ohtoshi R."/>
            <person name="Malay A.D."/>
            <person name="Moran D.A.P."/>
            <person name="Tomita M."/>
            <person name="Numata K."/>
            <person name="Arakawa K."/>
        </authorList>
    </citation>
    <scope>NUCLEOTIDE SEQUENCE</scope>
</reference>
<dbReference type="EMBL" id="BMAO01038536">
    <property type="protein sequence ID" value="GFR25557.1"/>
    <property type="molecule type" value="Genomic_DNA"/>
</dbReference>
<proteinExistence type="predicted"/>
<name>A0A8X6LYP0_TRICU</name>
<comment type="caution">
    <text evidence="2">The sequence shown here is derived from an EMBL/GenBank/DDBJ whole genome shotgun (WGS) entry which is preliminary data.</text>
</comment>